<evidence type="ECO:0000313" key="2">
    <source>
        <dbReference type="Proteomes" id="UP000789508"/>
    </source>
</evidence>
<feature type="non-terminal residue" evidence="1">
    <location>
        <position position="263"/>
    </location>
</feature>
<sequence>IASKDKTKVQHISKIRSAIQKAKKITPENFKKSAKKLFKFKNEYSAQFLQMATEISNLGQISLKSTVVCTKKFYEFITGEEPEKWINIHTLSRWNKEVAALQLDSNKPKSYNISNYGYGLLVDESKRGERKILIVATSFWNIETNYPMFSILGVDDLIHCNSNTVATSVTKICNNNNIDFKRCIFWLTDNTSYMSSNKNGAVVKFNTLNQSTSFRIPCALHATQIALMNFENNAFGKIDGPKGSYKEHPFNLINLAFKIHDGH</sequence>
<name>A0A9N9IU25_9GLOM</name>
<evidence type="ECO:0000313" key="1">
    <source>
        <dbReference type="EMBL" id="CAG8748659.1"/>
    </source>
</evidence>
<dbReference type="AlphaFoldDB" id="A0A9N9IU25"/>
<organism evidence="1 2">
    <name type="scientific">Ambispora leptoticha</name>
    <dbReference type="NCBI Taxonomy" id="144679"/>
    <lineage>
        <taxon>Eukaryota</taxon>
        <taxon>Fungi</taxon>
        <taxon>Fungi incertae sedis</taxon>
        <taxon>Mucoromycota</taxon>
        <taxon>Glomeromycotina</taxon>
        <taxon>Glomeromycetes</taxon>
        <taxon>Archaeosporales</taxon>
        <taxon>Ambisporaceae</taxon>
        <taxon>Ambispora</taxon>
    </lineage>
</organism>
<protein>
    <submittedName>
        <fullName evidence="1">12685_t:CDS:1</fullName>
    </submittedName>
</protein>
<accession>A0A9N9IU25</accession>
<gene>
    <name evidence="1" type="ORF">ALEPTO_LOCUS13216</name>
</gene>
<feature type="non-terminal residue" evidence="1">
    <location>
        <position position="1"/>
    </location>
</feature>
<dbReference type="Proteomes" id="UP000789508">
    <property type="component" value="Unassembled WGS sequence"/>
</dbReference>
<dbReference type="OrthoDB" id="2420566at2759"/>
<dbReference type="EMBL" id="CAJVPS010039324">
    <property type="protein sequence ID" value="CAG8748659.1"/>
    <property type="molecule type" value="Genomic_DNA"/>
</dbReference>
<proteinExistence type="predicted"/>
<keyword evidence="2" id="KW-1185">Reference proteome</keyword>
<reference evidence="1" key="1">
    <citation type="submission" date="2021-06" db="EMBL/GenBank/DDBJ databases">
        <authorList>
            <person name="Kallberg Y."/>
            <person name="Tangrot J."/>
            <person name="Rosling A."/>
        </authorList>
    </citation>
    <scope>NUCLEOTIDE SEQUENCE</scope>
    <source>
        <strain evidence="1">FL130A</strain>
    </source>
</reference>
<comment type="caution">
    <text evidence="1">The sequence shown here is derived from an EMBL/GenBank/DDBJ whole genome shotgun (WGS) entry which is preliminary data.</text>
</comment>